<protein>
    <submittedName>
        <fullName evidence="3">Uncharacterized protein</fullName>
    </submittedName>
</protein>
<dbReference type="Proteomes" id="UP001055439">
    <property type="component" value="Chromosome 1"/>
</dbReference>
<dbReference type="AlphaFoldDB" id="A0A9E7JDF2"/>
<feature type="compositionally biased region" description="Pro residues" evidence="1">
    <location>
        <begin position="332"/>
        <end position="343"/>
    </location>
</feature>
<dbReference type="Pfam" id="PF05553">
    <property type="entry name" value="DUF761"/>
    <property type="match status" value="1"/>
</dbReference>
<gene>
    <name evidence="3" type="ORF">MUK42_36914</name>
</gene>
<dbReference type="GO" id="GO:0030041">
    <property type="term" value="P:actin filament polymerization"/>
    <property type="evidence" value="ECO:0007669"/>
    <property type="project" value="TreeGrafter"/>
</dbReference>
<feature type="compositionally biased region" description="Polar residues" evidence="1">
    <location>
        <begin position="361"/>
        <end position="374"/>
    </location>
</feature>
<feature type="transmembrane region" description="Helical" evidence="2">
    <location>
        <begin position="6"/>
        <end position="32"/>
    </location>
</feature>
<feature type="compositionally biased region" description="Pro residues" evidence="1">
    <location>
        <begin position="218"/>
        <end position="228"/>
    </location>
</feature>
<organism evidence="3 4">
    <name type="scientific">Musa troglodytarum</name>
    <name type="common">fe'i banana</name>
    <dbReference type="NCBI Taxonomy" id="320322"/>
    <lineage>
        <taxon>Eukaryota</taxon>
        <taxon>Viridiplantae</taxon>
        <taxon>Streptophyta</taxon>
        <taxon>Embryophyta</taxon>
        <taxon>Tracheophyta</taxon>
        <taxon>Spermatophyta</taxon>
        <taxon>Magnoliopsida</taxon>
        <taxon>Liliopsida</taxon>
        <taxon>Zingiberales</taxon>
        <taxon>Musaceae</taxon>
        <taxon>Musa</taxon>
    </lineage>
</organism>
<evidence type="ECO:0000256" key="2">
    <source>
        <dbReference type="SAM" id="Phobius"/>
    </source>
</evidence>
<reference evidence="3" key="1">
    <citation type="submission" date="2022-05" db="EMBL/GenBank/DDBJ databases">
        <title>The Musa troglodytarum L. genome provides insights into the mechanism of non-climacteric behaviour and enrichment of carotenoids.</title>
        <authorList>
            <person name="Wang J."/>
        </authorList>
    </citation>
    <scope>NUCLEOTIDE SEQUENCE</scope>
    <source>
        <tissue evidence="3">Leaf</tissue>
    </source>
</reference>
<feature type="region of interest" description="Disordered" evidence="1">
    <location>
        <begin position="549"/>
        <end position="572"/>
    </location>
</feature>
<dbReference type="InterPro" id="IPR051412">
    <property type="entry name" value="Formin_Homology_Diaphanous_sf"/>
</dbReference>
<dbReference type="PANTHER" id="PTHR45691">
    <property type="entry name" value="PROTEIN DIAPHANOUS"/>
    <property type="match status" value="1"/>
</dbReference>
<feature type="region of interest" description="Disordered" evidence="1">
    <location>
        <begin position="79"/>
        <end position="105"/>
    </location>
</feature>
<feature type="region of interest" description="Disordered" evidence="1">
    <location>
        <begin position="167"/>
        <end position="504"/>
    </location>
</feature>
<sequence length="572" mass="63732">MVRERAASAAVAGIRLWVVLVLLCSVVVLLFLPPRSLSSSFRGSRIIVVRNGWDTLNLLLVLFAVLCGLLGRRSGGDDDAEKSLQEAHDDRPRFAGPPPGASYSHPVEAASTVGIRVMRSSSSYAASNYGWRCYDDAHLCRRRSESEGWERQRFGYLDAKTIPVDTFVLRRRSSTRSRSPPSPPSPPPRRHPGRRAVDGLPGREADKAEILRSEKPHPQSPPPPPPQRQPGRRSNVDKLQEDKEVDKDEIFSPQNLHPRSLPLPPPTPPQPSRRKPMEKFPVGETRQIAEFAMKSNLSTPVSETSQRRRGSVRNIPKWEVDQDPDFPLEKPQTPPPAPPPPPLLVRSLPPEEEMISHNKRSTAGATDIETTIALSYQRKKRGSKTKRSPDDTTLQYEAVVSSAPPPPPPPPPLPSAFFNQLFSRKKLGGKNGRIHSVSAASPPPPPPPPLPPALTQHHRKQVLHPPPPPPPAPPPLLLSSSRRPEKSSLSKDPSPPSSPLRGETVWFQEREARDGVAVFCPSPDVNNKADLFIARFHANWKLEKQNNIREKERRRRRNQREAELKIARKASH</sequence>
<keyword evidence="4" id="KW-1185">Reference proteome</keyword>
<feature type="compositionally biased region" description="Basic residues" evidence="1">
    <location>
        <begin position="377"/>
        <end position="386"/>
    </location>
</feature>
<keyword evidence="2" id="KW-0812">Transmembrane</keyword>
<feature type="compositionally biased region" description="Pro residues" evidence="1">
    <location>
        <begin position="441"/>
        <end position="452"/>
    </location>
</feature>
<feature type="compositionally biased region" description="Pro residues" evidence="1">
    <location>
        <begin position="464"/>
        <end position="476"/>
    </location>
</feature>
<keyword evidence="2" id="KW-0472">Membrane</keyword>
<name>A0A9E7JDF2_9LILI</name>
<dbReference type="OrthoDB" id="785412at2759"/>
<evidence type="ECO:0000313" key="4">
    <source>
        <dbReference type="Proteomes" id="UP001055439"/>
    </source>
</evidence>
<dbReference type="PANTHER" id="PTHR45691:SF6">
    <property type="entry name" value="PROTEIN DIAPHANOUS"/>
    <property type="match status" value="1"/>
</dbReference>
<feature type="compositionally biased region" description="Basic and acidic residues" evidence="1">
    <location>
        <begin position="234"/>
        <end position="250"/>
    </location>
</feature>
<feature type="compositionally biased region" description="Basic and acidic residues" evidence="1">
    <location>
        <begin position="81"/>
        <end position="93"/>
    </location>
</feature>
<feature type="compositionally biased region" description="Pro residues" evidence="1">
    <location>
        <begin position="403"/>
        <end position="414"/>
    </location>
</feature>
<evidence type="ECO:0000256" key="1">
    <source>
        <dbReference type="SAM" id="MobiDB-lite"/>
    </source>
</evidence>
<evidence type="ECO:0000313" key="3">
    <source>
        <dbReference type="EMBL" id="URD77053.1"/>
    </source>
</evidence>
<feature type="compositionally biased region" description="Basic and acidic residues" evidence="1">
    <location>
        <begin position="195"/>
        <end position="217"/>
    </location>
</feature>
<dbReference type="EMBL" id="CP097502">
    <property type="protein sequence ID" value="URD77053.1"/>
    <property type="molecule type" value="Genomic_DNA"/>
</dbReference>
<keyword evidence="2" id="KW-1133">Transmembrane helix</keyword>
<proteinExistence type="predicted"/>
<dbReference type="InterPro" id="IPR008480">
    <property type="entry name" value="DUF761_pln"/>
</dbReference>
<accession>A0A9E7JDF2</accession>
<feature type="compositionally biased region" description="Pro residues" evidence="1">
    <location>
        <begin position="261"/>
        <end position="271"/>
    </location>
</feature>
<feature type="compositionally biased region" description="Polar residues" evidence="1">
    <location>
        <begin position="295"/>
        <end position="304"/>
    </location>
</feature>
<dbReference type="GO" id="GO:0005884">
    <property type="term" value="C:actin filament"/>
    <property type="evidence" value="ECO:0007669"/>
    <property type="project" value="TreeGrafter"/>
</dbReference>